<evidence type="ECO:0000256" key="4">
    <source>
        <dbReference type="ARBA" id="ARBA00023136"/>
    </source>
</evidence>
<feature type="domain" description="Late embryogenesis abundant protein LEA-2 subgroup" evidence="6">
    <location>
        <begin position="102"/>
        <end position="182"/>
    </location>
</feature>
<evidence type="ECO:0000256" key="1">
    <source>
        <dbReference type="ARBA" id="ARBA00004167"/>
    </source>
</evidence>
<protein>
    <recommendedName>
        <fullName evidence="6">Late embryogenesis abundant protein LEA-2 subgroup domain-containing protein</fullName>
    </recommendedName>
</protein>
<dbReference type="PANTHER" id="PTHR31234">
    <property type="entry name" value="LATE EMBRYOGENESIS ABUNDANT (LEA) HYDROXYPROLINE-RICH GLYCOPROTEIN FAMILY"/>
    <property type="match status" value="1"/>
</dbReference>
<gene>
    <name evidence="7" type="ORF">J5N97_009323</name>
</gene>
<organism evidence="7 8">
    <name type="scientific">Dioscorea zingiberensis</name>
    <dbReference type="NCBI Taxonomy" id="325984"/>
    <lineage>
        <taxon>Eukaryota</taxon>
        <taxon>Viridiplantae</taxon>
        <taxon>Streptophyta</taxon>
        <taxon>Embryophyta</taxon>
        <taxon>Tracheophyta</taxon>
        <taxon>Spermatophyta</taxon>
        <taxon>Magnoliopsida</taxon>
        <taxon>Liliopsida</taxon>
        <taxon>Dioscoreales</taxon>
        <taxon>Dioscoreaceae</taxon>
        <taxon>Dioscorea</taxon>
    </lineage>
</organism>
<dbReference type="InterPro" id="IPR004864">
    <property type="entry name" value="LEA_2"/>
</dbReference>
<keyword evidence="3 5" id="KW-1133">Transmembrane helix</keyword>
<evidence type="ECO:0000256" key="5">
    <source>
        <dbReference type="SAM" id="Phobius"/>
    </source>
</evidence>
<name>A0A9D5CZ31_9LILI</name>
<dbReference type="PANTHER" id="PTHR31234:SF54">
    <property type="entry name" value="LATE EMBRYOGENESIS ABUNDANT PROTEIN LEA-2 SUBGROUP DOMAIN-CONTAINING PROTEIN"/>
    <property type="match status" value="1"/>
</dbReference>
<keyword evidence="4 5" id="KW-0472">Membrane</keyword>
<dbReference type="GO" id="GO:0098542">
    <property type="term" value="P:defense response to other organism"/>
    <property type="evidence" value="ECO:0007669"/>
    <property type="project" value="InterPro"/>
</dbReference>
<evidence type="ECO:0000259" key="6">
    <source>
        <dbReference type="Pfam" id="PF03168"/>
    </source>
</evidence>
<keyword evidence="2 5" id="KW-0812">Transmembrane</keyword>
<evidence type="ECO:0000256" key="3">
    <source>
        <dbReference type="ARBA" id="ARBA00022989"/>
    </source>
</evidence>
<reference evidence="7" key="2">
    <citation type="journal article" date="2022" name="Hortic Res">
        <title>The genome of Dioscorea zingiberensis sheds light on the biosynthesis, origin and evolution of the medicinally important diosgenin saponins.</title>
        <authorList>
            <person name="Li Y."/>
            <person name="Tan C."/>
            <person name="Li Z."/>
            <person name="Guo J."/>
            <person name="Li S."/>
            <person name="Chen X."/>
            <person name="Wang C."/>
            <person name="Dai X."/>
            <person name="Yang H."/>
            <person name="Song W."/>
            <person name="Hou L."/>
            <person name="Xu J."/>
            <person name="Tong Z."/>
            <person name="Xu A."/>
            <person name="Yuan X."/>
            <person name="Wang W."/>
            <person name="Yang Q."/>
            <person name="Chen L."/>
            <person name="Sun Z."/>
            <person name="Wang K."/>
            <person name="Pan B."/>
            <person name="Chen J."/>
            <person name="Bao Y."/>
            <person name="Liu F."/>
            <person name="Qi X."/>
            <person name="Gang D.R."/>
            <person name="Wen J."/>
            <person name="Li J."/>
        </authorList>
    </citation>
    <scope>NUCLEOTIDE SEQUENCE</scope>
    <source>
        <strain evidence="7">Dzin_1.0</strain>
    </source>
</reference>
<feature type="transmembrane region" description="Helical" evidence="5">
    <location>
        <begin position="35"/>
        <end position="61"/>
    </location>
</feature>
<sequence>MSLQTPQPIFDKLEGTGLIKKHHDQSYISTSFRRLCCLFTLILLSLEALVAATLIILIFVFRPKQPIFHLHSIKFQSFNLNTNSSQQFNASSSVASLVLVTENPNKLGIRYNSSELAVLYEQQTVGVIEVPVFYQPPSSRNVTVEVQVSYQPWQVINIINGISVSSNDTTNGDLRIFGGIQAQPHALNFPLLTIKFYVDCRISIDFSGVGVAFSKGKIRLIRSHKAILLSNLPHISQKCSVALCV</sequence>
<dbReference type="GO" id="GO:0005886">
    <property type="term" value="C:plasma membrane"/>
    <property type="evidence" value="ECO:0007669"/>
    <property type="project" value="TreeGrafter"/>
</dbReference>
<comment type="caution">
    <text evidence="7">The sequence shown here is derived from an EMBL/GenBank/DDBJ whole genome shotgun (WGS) entry which is preliminary data.</text>
</comment>
<dbReference type="Proteomes" id="UP001085076">
    <property type="component" value="Miscellaneous, Linkage group lg02"/>
</dbReference>
<evidence type="ECO:0000313" key="7">
    <source>
        <dbReference type="EMBL" id="KAJ0981068.1"/>
    </source>
</evidence>
<dbReference type="AlphaFoldDB" id="A0A9D5CZ31"/>
<keyword evidence="8" id="KW-1185">Reference proteome</keyword>
<comment type="subcellular location">
    <subcellularLocation>
        <location evidence="1">Membrane</location>
        <topology evidence="1">Single-pass membrane protein</topology>
    </subcellularLocation>
</comment>
<dbReference type="OrthoDB" id="748092at2759"/>
<reference evidence="7" key="1">
    <citation type="submission" date="2021-03" db="EMBL/GenBank/DDBJ databases">
        <authorList>
            <person name="Li Z."/>
            <person name="Yang C."/>
        </authorList>
    </citation>
    <scope>NUCLEOTIDE SEQUENCE</scope>
    <source>
        <strain evidence="7">Dzin_1.0</strain>
        <tissue evidence="7">Leaf</tissue>
    </source>
</reference>
<evidence type="ECO:0000256" key="2">
    <source>
        <dbReference type="ARBA" id="ARBA00022692"/>
    </source>
</evidence>
<proteinExistence type="predicted"/>
<dbReference type="InterPro" id="IPR044839">
    <property type="entry name" value="NDR1-like"/>
</dbReference>
<dbReference type="Pfam" id="PF03168">
    <property type="entry name" value="LEA_2"/>
    <property type="match status" value="1"/>
</dbReference>
<accession>A0A9D5CZ31</accession>
<dbReference type="EMBL" id="JAGGNH010000002">
    <property type="protein sequence ID" value="KAJ0981068.1"/>
    <property type="molecule type" value="Genomic_DNA"/>
</dbReference>
<evidence type="ECO:0000313" key="8">
    <source>
        <dbReference type="Proteomes" id="UP001085076"/>
    </source>
</evidence>